<proteinExistence type="predicted"/>
<reference evidence="3" key="1">
    <citation type="submission" date="2025-08" db="UniProtKB">
        <authorList>
            <consortium name="RefSeq"/>
        </authorList>
    </citation>
    <scope>IDENTIFICATION</scope>
    <source>
        <strain evidence="3">OHB3-1</strain>
    </source>
</reference>
<name>A0A6J1CV44_MOMCH</name>
<dbReference type="GeneID" id="111014544"/>
<gene>
    <name evidence="3" type="primary">LOC111014544</name>
</gene>
<protein>
    <submittedName>
        <fullName evidence="3">Uncharacterized protein LOC111014544</fullName>
    </submittedName>
</protein>
<feature type="region of interest" description="Disordered" evidence="1">
    <location>
        <begin position="97"/>
        <end position="116"/>
    </location>
</feature>
<evidence type="ECO:0000313" key="3">
    <source>
        <dbReference type="RefSeq" id="XP_022145016.1"/>
    </source>
</evidence>
<evidence type="ECO:0000313" key="2">
    <source>
        <dbReference type="Proteomes" id="UP000504603"/>
    </source>
</evidence>
<keyword evidence="2" id="KW-1185">Reference proteome</keyword>
<organism evidence="2 3">
    <name type="scientific">Momordica charantia</name>
    <name type="common">Bitter gourd</name>
    <name type="synonym">Balsam pear</name>
    <dbReference type="NCBI Taxonomy" id="3673"/>
    <lineage>
        <taxon>Eukaryota</taxon>
        <taxon>Viridiplantae</taxon>
        <taxon>Streptophyta</taxon>
        <taxon>Embryophyta</taxon>
        <taxon>Tracheophyta</taxon>
        <taxon>Spermatophyta</taxon>
        <taxon>Magnoliopsida</taxon>
        <taxon>eudicotyledons</taxon>
        <taxon>Gunneridae</taxon>
        <taxon>Pentapetalae</taxon>
        <taxon>rosids</taxon>
        <taxon>fabids</taxon>
        <taxon>Cucurbitales</taxon>
        <taxon>Cucurbitaceae</taxon>
        <taxon>Momordiceae</taxon>
        <taxon>Momordica</taxon>
    </lineage>
</organism>
<sequence length="213" mass="24808">MLLRASISNTKKFFKKTICNFKSFFSTSYHRLPKTPPPFAAGPRMEKDSTFQFISSQKEVQSGGFMKNNSNALHFPNKMEETQMEIRVVDKSYGSMNNIGATHQRKRQENRDRESSSKYIIDERRMCLVAKKIKELEKLDSRNVDHALDIEEILHYYSRLTCPAYLEIVDKFFTEIFAEFSANSSSQPCHTIKPRLIRPQSVGLVKRRTSDFF</sequence>
<dbReference type="PANTHER" id="PTHR35461">
    <property type="entry name" value="BNAANNG14610D PROTEIN"/>
    <property type="match status" value="1"/>
</dbReference>
<feature type="compositionally biased region" description="Basic and acidic residues" evidence="1">
    <location>
        <begin position="107"/>
        <end position="116"/>
    </location>
</feature>
<dbReference type="OrthoDB" id="1928787at2759"/>
<dbReference type="KEGG" id="mcha:111014544"/>
<dbReference type="AlphaFoldDB" id="A0A6J1CV44"/>
<dbReference type="PANTHER" id="PTHR35461:SF3">
    <property type="entry name" value="OVATE DOMAIN-CONTAINING PROTEIN"/>
    <property type="match status" value="1"/>
</dbReference>
<dbReference type="RefSeq" id="XP_022145016.1">
    <property type="nucleotide sequence ID" value="XM_022289324.1"/>
</dbReference>
<dbReference type="Proteomes" id="UP000504603">
    <property type="component" value="Unplaced"/>
</dbReference>
<accession>A0A6J1CV44</accession>
<evidence type="ECO:0000256" key="1">
    <source>
        <dbReference type="SAM" id="MobiDB-lite"/>
    </source>
</evidence>